<name>A0A0F9LG03_9ZZZZ</name>
<proteinExistence type="predicted"/>
<dbReference type="InterPro" id="IPR016162">
    <property type="entry name" value="Ald_DH_N"/>
</dbReference>
<protein>
    <recommendedName>
        <fullName evidence="1">Aldehyde dehydrogenase domain-containing protein</fullName>
    </recommendedName>
</protein>
<dbReference type="AlphaFoldDB" id="A0A0F9LG03"/>
<dbReference type="EMBL" id="LAZR01007299">
    <property type="protein sequence ID" value="KKM86146.1"/>
    <property type="molecule type" value="Genomic_DNA"/>
</dbReference>
<evidence type="ECO:0000259" key="1">
    <source>
        <dbReference type="Pfam" id="PF00171"/>
    </source>
</evidence>
<gene>
    <name evidence="2" type="ORF">LCGC14_1282010</name>
</gene>
<dbReference type="Gene3D" id="3.40.605.10">
    <property type="entry name" value="Aldehyde Dehydrogenase, Chain A, domain 1"/>
    <property type="match status" value="1"/>
</dbReference>
<dbReference type="Pfam" id="PF00171">
    <property type="entry name" value="Aldedh"/>
    <property type="match status" value="1"/>
</dbReference>
<dbReference type="SUPFAM" id="SSF53720">
    <property type="entry name" value="ALDH-like"/>
    <property type="match status" value="1"/>
</dbReference>
<accession>A0A0F9LG03</accession>
<dbReference type="GO" id="GO:0016491">
    <property type="term" value="F:oxidoreductase activity"/>
    <property type="evidence" value="ECO:0007669"/>
    <property type="project" value="InterPro"/>
</dbReference>
<organism evidence="2">
    <name type="scientific">marine sediment metagenome</name>
    <dbReference type="NCBI Taxonomy" id="412755"/>
    <lineage>
        <taxon>unclassified sequences</taxon>
        <taxon>metagenomes</taxon>
        <taxon>ecological metagenomes</taxon>
    </lineage>
</organism>
<dbReference type="InterPro" id="IPR015590">
    <property type="entry name" value="Aldehyde_DH_dom"/>
</dbReference>
<feature type="domain" description="Aldehyde dehydrogenase" evidence="1">
    <location>
        <begin position="80"/>
        <end position="112"/>
    </location>
</feature>
<dbReference type="FunFam" id="3.40.605.10:FF:000026">
    <property type="entry name" value="Aldehyde dehydrogenase, putative"/>
    <property type="match status" value="1"/>
</dbReference>
<evidence type="ECO:0000313" key="2">
    <source>
        <dbReference type="EMBL" id="KKM86146.1"/>
    </source>
</evidence>
<dbReference type="InterPro" id="IPR016161">
    <property type="entry name" value="Ald_DH/histidinol_DH"/>
</dbReference>
<reference evidence="2" key="1">
    <citation type="journal article" date="2015" name="Nature">
        <title>Complex archaea that bridge the gap between prokaryotes and eukaryotes.</title>
        <authorList>
            <person name="Spang A."/>
            <person name="Saw J.H."/>
            <person name="Jorgensen S.L."/>
            <person name="Zaremba-Niedzwiedzka K."/>
            <person name="Martijn J."/>
            <person name="Lind A.E."/>
            <person name="van Eijk R."/>
            <person name="Schleper C."/>
            <person name="Guy L."/>
            <person name="Ettema T.J."/>
        </authorList>
    </citation>
    <scope>NUCLEOTIDE SEQUENCE</scope>
</reference>
<comment type="caution">
    <text evidence="2">The sequence shown here is derived from an EMBL/GenBank/DDBJ whole genome shotgun (WGS) entry which is preliminary data.</text>
</comment>
<sequence length="117" mass="12736">MPHDARGRKIEVGDTIKAKPINDPGKSVVGRVVKIRADEQTCTGEVRWIGYGQLEQDYFDAEDSLLILKADGTEPEPGEFDAAAPFGGFKMSGMGRELGEKGLEAYTENKTVTVSMD</sequence>